<comment type="similarity">
    <text evidence="2">Belongs to the TRAFAC class translation factor GTPase superfamily. Classic translation factor GTPase family. EF-Tu/EF-1A subfamily.</text>
</comment>
<evidence type="ECO:0000313" key="12">
    <source>
        <dbReference type="EMBL" id="ODN01937.1"/>
    </source>
</evidence>
<dbReference type="GO" id="GO:0003924">
    <property type="term" value="F:GTPase activity"/>
    <property type="evidence" value="ECO:0007669"/>
    <property type="project" value="InterPro"/>
</dbReference>
<dbReference type="OrthoDB" id="342024at2759"/>
<feature type="region of interest" description="Disordered" evidence="10">
    <location>
        <begin position="162"/>
        <end position="199"/>
    </location>
</feature>
<keyword evidence="13" id="KW-1185">Reference proteome</keyword>
<evidence type="ECO:0000259" key="11">
    <source>
        <dbReference type="PROSITE" id="PS51722"/>
    </source>
</evidence>
<evidence type="ECO:0000256" key="10">
    <source>
        <dbReference type="SAM" id="MobiDB-lite"/>
    </source>
</evidence>
<dbReference type="OMA" id="MSCMESI"/>
<dbReference type="AlphaFoldDB" id="A0A1D2N9M8"/>
<dbReference type="CDD" id="cd04093">
    <property type="entry name" value="HBS1_C_III"/>
    <property type="match status" value="1"/>
</dbReference>
<dbReference type="InterPro" id="IPR009000">
    <property type="entry name" value="Transl_B-barrel_sf"/>
</dbReference>
<proteinExistence type="inferred from homology"/>
<dbReference type="SUPFAM" id="SSF50447">
    <property type="entry name" value="Translation proteins"/>
    <property type="match status" value="1"/>
</dbReference>
<dbReference type="EMBL" id="LJIJ01000133">
    <property type="protein sequence ID" value="ODN01937.1"/>
    <property type="molecule type" value="Genomic_DNA"/>
</dbReference>
<keyword evidence="4" id="KW-0597">Phosphoprotein</keyword>
<feature type="compositionally biased region" description="Low complexity" evidence="10">
    <location>
        <begin position="684"/>
        <end position="694"/>
    </location>
</feature>
<dbReference type="CDD" id="cd01883">
    <property type="entry name" value="EF1_alpha"/>
    <property type="match status" value="1"/>
</dbReference>
<feature type="compositionally biased region" description="Polar residues" evidence="10">
    <location>
        <begin position="189"/>
        <end position="199"/>
    </location>
</feature>
<name>A0A1D2N9M8_ORCCI</name>
<comment type="subcellular location">
    <subcellularLocation>
        <location evidence="1">Cytoplasm</location>
    </subcellularLocation>
</comment>
<dbReference type="CDD" id="cd16267">
    <property type="entry name" value="HBS1-like_II"/>
    <property type="match status" value="1"/>
</dbReference>
<dbReference type="GO" id="GO:0005525">
    <property type="term" value="F:GTP binding"/>
    <property type="evidence" value="ECO:0007669"/>
    <property type="project" value="UniProtKB-KW"/>
</dbReference>
<gene>
    <name evidence="12" type="ORF">Ocin01_04736</name>
</gene>
<dbReference type="InterPro" id="IPR037189">
    <property type="entry name" value="HBS1-like_N_sf"/>
</dbReference>
<comment type="catalytic activity">
    <reaction evidence="9">
        <text>GTP + H2O = GDP + phosphate + H(+)</text>
        <dbReference type="Rhea" id="RHEA:19669"/>
        <dbReference type="ChEBI" id="CHEBI:15377"/>
        <dbReference type="ChEBI" id="CHEBI:15378"/>
        <dbReference type="ChEBI" id="CHEBI:37565"/>
        <dbReference type="ChEBI" id="CHEBI:43474"/>
        <dbReference type="ChEBI" id="CHEBI:58189"/>
    </reaction>
    <physiologicalReaction direction="left-to-right" evidence="9">
        <dbReference type="Rhea" id="RHEA:19670"/>
    </physiologicalReaction>
</comment>
<dbReference type="SUPFAM" id="SSF52540">
    <property type="entry name" value="P-loop containing nucleoside triphosphate hydrolases"/>
    <property type="match status" value="1"/>
</dbReference>
<feature type="region of interest" description="Disordered" evidence="10">
    <location>
        <begin position="599"/>
        <end position="628"/>
    </location>
</feature>
<dbReference type="Pfam" id="PF00009">
    <property type="entry name" value="GTP_EFTU"/>
    <property type="match status" value="1"/>
</dbReference>
<dbReference type="PRINTS" id="PR00315">
    <property type="entry name" value="ELONGATNFCT"/>
</dbReference>
<dbReference type="InterPro" id="IPR009001">
    <property type="entry name" value="Transl_elong_EF1A/Init_IF2_C"/>
</dbReference>
<evidence type="ECO:0000256" key="1">
    <source>
        <dbReference type="ARBA" id="ARBA00004496"/>
    </source>
</evidence>
<dbReference type="InterPro" id="IPR050100">
    <property type="entry name" value="TRAFAC_GTPase_members"/>
</dbReference>
<keyword evidence="7" id="KW-0648">Protein biosynthesis</keyword>
<reference evidence="12 13" key="1">
    <citation type="journal article" date="2016" name="Genome Biol. Evol.">
        <title>Gene Family Evolution Reflects Adaptation to Soil Environmental Stressors in the Genome of the Collembolan Orchesella cincta.</title>
        <authorList>
            <person name="Faddeeva-Vakhrusheva A."/>
            <person name="Derks M.F."/>
            <person name="Anvar S.Y."/>
            <person name="Agamennone V."/>
            <person name="Suring W."/>
            <person name="Smit S."/>
            <person name="van Straalen N.M."/>
            <person name="Roelofs D."/>
        </authorList>
    </citation>
    <scope>NUCLEOTIDE SEQUENCE [LARGE SCALE GENOMIC DNA]</scope>
    <source>
        <tissue evidence="12">Mixed pool</tissue>
    </source>
</reference>
<dbReference type="GO" id="GO:0006412">
    <property type="term" value="P:translation"/>
    <property type="evidence" value="ECO:0007669"/>
    <property type="project" value="UniProtKB-KW"/>
</dbReference>
<dbReference type="Pfam" id="PF22594">
    <property type="entry name" value="GTP-eEF1A_C"/>
    <property type="match status" value="1"/>
</dbReference>
<organism evidence="12 13">
    <name type="scientific">Orchesella cincta</name>
    <name type="common">Springtail</name>
    <name type="synonym">Podura cincta</name>
    <dbReference type="NCBI Taxonomy" id="48709"/>
    <lineage>
        <taxon>Eukaryota</taxon>
        <taxon>Metazoa</taxon>
        <taxon>Ecdysozoa</taxon>
        <taxon>Arthropoda</taxon>
        <taxon>Hexapoda</taxon>
        <taxon>Collembola</taxon>
        <taxon>Entomobryomorpha</taxon>
        <taxon>Entomobryoidea</taxon>
        <taxon>Orchesellidae</taxon>
        <taxon>Orchesellinae</taxon>
        <taxon>Orchesella</taxon>
    </lineage>
</organism>
<keyword evidence="3" id="KW-0963">Cytoplasm</keyword>
<dbReference type="Gene3D" id="3.40.50.300">
    <property type="entry name" value="P-loop containing nucleotide triphosphate hydrolases"/>
    <property type="match status" value="1"/>
</dbReference>
<dbReference type="PROSITE" id="PS51722">
    <property type="entry name" value="G_TR_2"/>
    <property type="match status" value="1"/>
</dbReference>
<comment type="caution">
    <text evidence="12">The sequence shown here is derived from an EMBL/GenBank/DDBJ whole genome shotgun (WGS) entry which is preliminary data.</text>
</comment>
<evidence type="ECO:0000256" key="3">
    <source>
        <dbReference type="ARBA" id="ARBA00022490"/>
    </source>
</evidence>
<dbReference type="SUPFAM" id="SSF50465">
    <property type="entry name" value="EF-Tu/eEF-1alpha/eIF2-gamma C-terminal domain"/>
    <property type="match status" value="1"/>
</dbReference>
<dbReference type="InterPro" id="IPR000795">
    <property type="entry name" value="T_Tr_GTP-bd_dom"/>
</dbReference>
<dbReference type="Gene3D" id="1.10.8.10">
    <property type="entry name" value="DNA helicase RuvA subunit, C-terminal domain"/>
    <property type="match status" value="1"/>
</dbReference>
<evidence type="ECO:0000256" key="5">
    <source>
        <dbReference type="ARBA" id="ARBA00022741"/>
    </source>
</evidence>
<dbReference type="PANTHER" id="PTHR23115">
    <property type="entry name" value="TRANSLATION FACTOR"/>
    <property type="match status" value="1"/>
</dbReference>
<feature type="compositionally biased region" description="Basic residues" evidence="10">
    <location>
        <begin position="609"/>
        <end position="619"/>
    </location>
</feature>
<keyword evidence="8" id="KW-0342">GTP-binding</keyword>
<dbReference type="SUPFAM" id="SSF109732">
    <property type="entry name" value="HBS1-like domain"/>
    <property type="match status" value="1"/>
</dbReference>
<evidence type="ECO:0000256" key="4">
    <source>
        <dbReference type="ARBA" id="ARBA00022553"/>
    </source>
</evidence>
<dbReference type="STRING" id="48709.A0A1D2N9M8"/>
<evidence type="ECO:0000256" key="9">
    <source>
        <dbReference type="ARBA" id="ARBA00049117"/>
    </source>
</evidence>
<dbReference type="InterPro" id="IPR027417">
    <property type="entry name" value="P-loop_NTPase"/>
</dbReference>
<dbReference type="GO" id="GO:0005737">
    <property type="term" value="C:cytoplasm"/>
    <property type="evidence" value="ECO:0007669"/>
    <property type="project" value="UniProtKB-SubCell"/>
</dbReference>
<sequence>MSRHRNVRTMNYDEDYEGYDDVYGHSVEDDYPASPSVSQFIFDRSGSRAPQMSQFFDPENDIAEEPEEDGDVQKNRDVEKTRQRLDSLTLDSAVDEAVADLVPEEEILLKSCLNEIYDVVGDSYPDNVIIWHILHAKFNREKALDSLLRGVPADPTSISHLAKKMKPQPQPTIVKPQPLKPKDTGVKGSDNSVKPQQNGTTAVSLLEEIASNHYKKCTTNENAEQPSVNGGNYSNPLLSHHRTTKNDLKGNLFSTSTALSRGNDEKPVLAAVNNPLLSTVNPLLAPKIGSKPSLVSNPLMTSGINMLSPSLKAATNPLRAVGSGLDCFKSESTMDHSPTTLSRNPLFGGLKPTGFCTNPLTPAQNPISIPLLTPNSPFISPSNSLPSGTPDGGLSNPLLGLGKKPLIPRAMDMTCEIKPVEYNNNNIFPKAVDTKKLHTPVPLKSKILTRPNRFNQKPKYNYESAMATPRSKLAENITCYPVPLDNTPLDKNILKEMPSAVGSRFRRKNPPVPLESPYDENNITFRKVWMVMSEVLPEKVFKFNTPSPDALVGNASDFVATRAQDDSTLLNLQQLAVAATPMDIETKVFPVLESHNSTAKIKTKEKGKSKSLQNKKARSKSNGLRTENSLSSSPVFVFWSSAVTPKPFVEPLKVVPASAGKSVTVGFDIPKERSVTPSPPDTLQPPQTTSSKCPSPKPIKKKDFKPDAALSEYTKERGSSKDLLNLLVIGHVDAGKSTLMGHVLFQLGQVPKKAMHKFEQESKKLGKQSFMYAWVLDETGEERSRGITMDIAQSRFETTNKSIVLLDAPGHKDFIPNMITGASQADVAVLVVDSTTGEFETGFESGGQTREHALLVRSLGVTQLVVAVNKLDTVGWSKDRFDEIRARLTTFLVRSAGFREAELSFVPCSGLQGENLTKPSAESDLTSWYKGPTLLTAIDELKPPERPVGKPLRISINDVFKGPGGQCIGGRIETGMVQPGDKVLVQPVGEVVSIKSITLDDGSGTTAFAGDPAIIALQGVSDANILFTGCLLSDPNYPCRVSSKFQARIVTFDAMTIPLVKGFTGVMHLGSLQEQVSVRKLISQLNKGTGEVVKNKPRCLMKNSNALIQLECSRPVCIEEFKDVKELGRFTLRYAGVTIAAGVITKVM</sequence>
<dbReference type="Gene3D" id="2.40.30.10">
    <property type="entry name" value="Translation factors"/>
    <property type="match status" value="2"/>
</dbReference>
<keyword evidence="6" id="KW-0378">Hydrolase</keyword>
<dbReference type="FunFam" id="2.40.30.10:FF:000020">
    <property type="entry name" value="Translation elongation factor EF-1"/>
    <property type="match status" value="1"/>
</dbReference>
<accession>A0A1D2N9M8</accession>
<evidence type="ECO:0000256" key="8">
    <source>
        <dbReference type="ARBA" id="ARBA00023134"/>
    </source>
</evidence>
<keyword evidence="5" id="KW-0547">Nucleotide-binding</keyword>
<feature type="region of interest" description="Disordered" evidence="10">
    <location>
        <begin position="669"/>
        <end position="703"/>
    </location>
</feature>
<protein>
    <submittedName>
        <fullName evidence="12">HBS1-like protein</fullName>
    </submittedName>
</protein>
<evidence type="ECO:0000313" key="13">
    <source>
        <dbReference type="Proteomes" id="UP000094527"/>
    </source>
</evidence>
<dbReference type="InterPro" id="IPR054696">
    <property type="entry name" value="GTP-eEF1A_C"/>
</dbReference>
<dbReference type="FunFam" id="2.40.30.10:FF:000070">
    <property type="entry name" value="Translation elongation factor EF-1 subunit"/>
    <property type="match status" value="1"/>
</dbReference>
<feature type="domain" description="Tr-type G" evidence="11">
    <location>
        <begin position="721"/>
        <end position="948"/>
    </location>
</feature>
<evidence type="ECO:0000256" key="7">
    <source>
        <dbReference type="ARBA" id="ARBA00022917"/>
    </source>
</evidence>
<dbReference type="FunFam" id="3.40.50.300:FF:000204">
    <property type="entry name" value="Translation elongation factor Tu"/>
    <property type="match status" value="1"/>
</dbReference>
<dbReference type="Proteomes" id="UP000094527">
    <property type="component" value="Unassembled WGS sequence"/>
</dbReference>
<evidence type="ECO:0000256" key="6">
    <source>
        <dbReference type="ARBA" id="ARBA00022801"/>
    </source>
</evidence>
<evidence type="ECO:0000256" key="2">
    <source>
        <dbReference type="ARBA" id="ARBA00007249"/>
    </source>
</evidence>